<dbReference type="EMBL" id="WBMO01000001">
    <property type="protein sequence ID" value="MDV2475126.1"/>
    <property type="molecule type" value="Genomic_DNA"/>
</dbReference>
<reference evidence="1 3" key="1">
    <citation type="submission" date="2019-10" db="EMBL/GenBank/DDBJ databases">
        <title>Draft Genome Assembly of Rhodococcus zopfii DSM44189.</title>
        <authorList>
            <person name="Sutton J.M."/>
            <person name="Akob D.M."/>
            <person name="Bushman T.J."/>
        </authorList>
    </citation>
    <scope>NUCLEOTIDE SEQUENCE [LARGE SCALE GENOMIC DNA]</scope>
    <source>
        <strain evidence="1 3">DSM 44189</strain>
    </source>
</reference>
<proteinExistence type="predicted"/>
<accession>A0ABU3WMB1</accession>
<dbReference type="EMBL" id="WBMO01000002">
    <property type="protein sequence ID" value="MDV2477227.1"/>
    <property type="molecule type" value="Genomic_DNA"/>
</dbReference>
<comment type="caution">
    <text evidence="1">The sequence shown here is derived from an EMBL/GenBank/DDBJ whole genome shotgun (WGS) entry which is preliminary data.</text>
</comment>
<evidence type="ECO:0008006" key="4">
    <source>
        <dbReference type="Google" id="ProtNLM"/>
    </source>
</evidence>
<evidence type="ECO:0000313" key="2">
    <source>
        <dbReference type="EMBL" id="MDV2477227.1"/>
    </source>
</evidence>
<organism evidence="1 3">
    <name type="scientific">Rhodococcus zopfii</name>
    <dbReference type="NCBI Taxonomy" id="43772"/>
    <lineage>
        <taxon>Bacteria</taxon>
        <taxon>Bacillati</taxon>
        <taxon>Actinomycetota</taxon>
        <taxon>Actinomycetes</taxon>
        <taxon>Mycobacteriales</taxon>
        <taxon>Nocardiaceae</taxon>
        <taxon>Rhodococcus</taxon>
    </lineage>
</organism>
<name>A0ABU3WMB1_9NOCA</name>
<protein>
    <recommendedName>
        <fullName evidence="4">AlpA family phage regulatory protein</fullName>
    </recommendedName>
</protein>
<gene>
    <name evidence="1" type="ORF">F8M49_06275</name>
    <name evidence="2" type="ORF">F8M49_21140</name>
</gene>
<keyword evidence="3" id="KW-1185">Reference proteome</keyword>
<evidence type="ECO:0000313" key="3">
    <source>
        <dbReference type="Proteomes" id="UP001275440"/>
    </source>
</evidence>
<sequence>MSPARKSLNPAQMTLGEVAEAIGMSAYMVRMSRAKSEAHPFFRKSFKTGTGRNSPLRWWRTDVDDYLREISGRGIGGAA</sequence>
<dbReference type="Proteomes" id="UP001275440">
    <property type="component" value="Unassembled WGS sequence"/>
</dbReference>
<evidence type="ECO:0000313" key="1">
    <source>
        <dbReference type="EMBL" id="MDV2475126.1"/>
    </source>
</evidence>